<keyword evidence="1" id="KW-0732">Signal</keyword>
<sequence>MPAQPLQLDRRAVLRAALLGAAGLAGTSLLAACGGAEPAAGTALQARVEDTQAGTAGAVIRPISEQNGLVGDLDLTYVAGTGPGDVQNKLLSGALNVASMGPLGAVVAGEAGSDVVIFSTSLNNHVRWLVPENSPYRTPADLRGKRVATPPNNSDAFRSAQLAAAVNGGSLTADHQLFPGAVLAGLALLDRGDVDAIVTIEPNATRLVAKGARQIATVGELWAHGTGEDPNTLFLNGQGATRAWVDSNRAAAAALASLRQRAHQIISERPQVLAELHESYGIPATEKAAIDLLPSRMRDVYPVQWGESVFANLRRQTEVAQKVGLVKAQPTQVPWVDLGAPA</sequence>
<gene>
    <name evidence="3" type="ORF">EV378_1547</name>
</gene>
<dbReference type="PANTHER" id="PTHR30024">
    <property type="entry name" value="ALIPHATIC SULFONATES-BINDING PROTEIN-RELATED"/>
    <property type="match status" value="1"/>
</dbReference>
<feature type="signal peptide" evidence="1">
    <location>
        <begin position="1"/>
        <end position="31"/>
    </location>
</feature>
<evidence type="ECO:0000313" key="4">
    <source>
        <dbReference type="Proteomes" id="UP000295560"/>
    </source>
</evidence>
<comment type="caution">
    <text evidence="3">The sequence shown here is derived from an EMBL/GenBank/DDBJ whole genome shotgun (WGS) entry which is preliminary data.</text>
</comment>
<evidence type="ECO:0000259" key="2">
    <source>
        <dbReference type="Pfam" id="PF09084"/>
    </source>
</evidence>
<reference evidence="3 4" key="1">
    <citation type="submission" date="2019-03" db="EMBL/GenBank/DDBJ databases">
        <title>Sequencing the genomes of 1000 actinobacteria strains.</title>
        <authorList>
            <person name="Klenk H.-P."/>
        </authorList>
    </citation>
    <scope>NUCLEOTIDE SEQUENCE [LARGE SCALE GENOMIC DNA]</scope>
    <source>
        <strain evidence="3 4">DSM 44969</strain>
    </source>
</reference>
<keyword evidence="4" id="KW-1185">Reference proteome</keyword>
<dbReference type="Proteomes" id="UP000295560">
    <property type="component" value="Unassembled WGS sequence"/>
</dbReference>
<feature type="chain" id="PRO_5020825803" evidence="1">
    <location>
        <begin position="32"/>
        <end position="342"/>
    </location>
</feature>
<protein>
    <submittedName>
        <fullName evidence="3">NitT/TauT family transport system substrate-binding protein</fullName>
    </submittedName>
</protein>
<organism evidence="3 4">
    <name type="scientific">Pseudonocardia endophytica</name>
    <dbReference type="NCBI Taxonomy" id="401976"/>
    <lineage>
        <taxon>Bacteria</taxon>
        <taxon>Bacillati</taxon>
        <taxon>Actinomycetota</taxon>
        <taxon>Actinomycetes</taxon>
        <taxon>Pseudonocardiales</taxon>
        <taxon>Pseudonocardiaceae</taxon>
        <taxon>Pseudonocardia</taxon>
    </lineage>
</organism>
<dbReference type="InterPro" id="IPR006311">
    <property type="entry name" value="TAT_signal"/>
</dbReference>
<dbReference type="PROSITE" id="PS51318">
    <property type="entry name" value="TAT"/>
    <property type="match status" value="1"/>
</dbReference>
<dbReference type="Pfam" id="PF09084">
    <property type="entry name" value="NMT1"/>
    <property type="match status" value="1"/>
</dbReference>
<dbReference type="InterPro" id="IPR015168">
    <property type="entry name" value="SsuA/THI5"/>
</dbReference>
<dbReference type="OrthoDB" id="174578at2"/>
<dbReference type="SUPFAM" id="SSF53850">
    <property type="entry name" value="Periplasmic binding protein-like II"/>
    <property type="match status" value="1"/>
</dbReference>
<dbReference type="Gene3D" id="3.40.190.10">
    <property type="entry name" value="Periplasmic binding protein-like II"/>
    <property type="match status" value="2"/>
</dbReference>
<dbReference type="AlphaFoldDB" id="A0A4R1HSV2"/>
<dbReference type="EMBL" id="SMFZ01000001">
    <property type="protein sequence ID" value="TCK25727.1"/>
    <property type="molecule type" value="Genomic_DNA"/>
</dbReference>
<evidence type="ECO:0000256" key="1">
    <source>
        <dbReference type="SAM" id="SignalP"/>
    </source>
</evidence>
<proteinExistence type="predicted"/>
<accession>A0A4R1HSV2</accession>
<name>A0A4R1HSV2_PSEEN</name>
<feature type="domain" description="SsuA/THI5-like" evidence="2">
    <location>
        <begin position="72"/>
        <end position="270"/>
    </location>
</feature>
<evidence type="ECO:0000313" key="3">
    <source>
        <dbReference type="EMBL" id="TCK25727.1"/>
    </source>
</evidence>
<dbReference type="RefSeq" id="WP_132422167.1">
    <property type="nucleotide sequence ID" value="NZ_SMFZ01000001.1"/>
</dbReference>